<dbReference type="OrthoDB" id="5432251at2"/>
<feature type="chain" id="PRO_5003668949" description="DUF4136 domain-containing protein" evidence="1">
    <location>
        <begin position="27"/>
        <end position="187"/>
    </location>
</feature>
<accession>I3C8B8</accession>
<dbReference type="Proteomes" id="UP000004690">
    <property type="component" value="Unassembled WGS sequence"/>
</dbReference>
<dbReference type="Pfam" id="PF13590">
    <property type="entry name" value="DUF4136"/>
    <property type="match status" value="1"/>
</dbReference>
<evidence type="ECO:0000313" key="4">
    <source>
        <dbReference type="Proteomes" id="UP000004690"/>
    </source>
</evidence>
<reference evidence="3 4" key="1">
    <citation type="submission" date="2012-02" db="EMBL/GenBank/DDBJ databases">
        <title>Improved High-Quality Draft genome of Joostella marina DSM 19592.</title>
        <authorList>
            <consortium name="US DOE Joint Genome Institute (JGI-PGF)"/>
            <person name="Lucas S."/>
            <person name="Copeland A."/>
            <person name="Lapidus A."/>
            <person name="Bruce D."/>
            <person name="Goodwin L."/>
            <person name="Pitluck S."/>
            <person name="Peters L."/>
            <person name="Chertkov O."/>
            <person name="Ovchinnikova G."/>
            <person name="Kyrpides N."/>
            <person name="Mavromatis K."/>
            <person name="Detter J.C."/>
            <person name="Han C."/>
            <person name="Land M."/>
            <person name="Hauser L."/>
            <person name="Markowitz V."/>
            <person name="Cheng J.-F."/>
            <person name="Hugenholtz P."/>
            <person name="Woyke T."/>
            <person name="Wu D."/>
            <person name="Tindall B."/>
            <person name="Brambilla E."/>
            <person name="Klenk H.-P."/>
            <person name="Eisen J.A."/>
        </authorList>
    </citation>
    <scope>NUCLEOTIDE SEQUENCE [LARGE SCALE GENOMIC DNA]</scope>
    <source>
        <strain evidence="3 4">DSM 19592</strain>
    </source>
</reference>
<keyword evidence="1" id="KW-0732">Signal</keyword>
<dbReference type="AlphaFoldDB" id="I3C8B8"/>
<name>I3C8B8_9FLAO</name>
<feature type="domain" description="DUF4136" evidence="2">
    <location>
        <begin position="25"/>
        <end position="175"/>
    </location>
</feature>
<dbReference type="eggNOG" id="ENOG5032YB2">
    <property type="taxonomic scope" value="Bacteria"/>
</dbReference>
<feature type="signal peptide" evidence="1">
    <location>
        <begin position="1"/>
        <end position="26"/>
    </location>
</feature>
<keyword evidence="4" id="KW-1185">Reference proteome</keyword>
<proteinExistence type="predicted"/>
<dbReference type="RefSeq" id="WP_008613663.1">
    <property type="nucleotide sequence ID" value="NZ_JH651379.1"/>
</dbReference>
<dbReference type="PROSITE" id="PS51257">
    <property type="entry name" value="PROKAR_LIPOPROTEIN"/>
    <property type="match status" value="1"/>
</dbReference>
<dbReference type="EMBL" id="JH651379">
    <property type="protein sequence ID" value="EIJ39861.1"/>
    <property type="molecule type" value="Genomic_DNA"/>
</dbReference>
<evidence type="ECO:0000259" key="2">
    <source>
        <dbReference type="Pfam" id="PF13590"/>
    </source>
</evidence>
<dbReference type="Gene3D" id="3.30.160.670">
    <property type="match status" value="1"/>
</dbReference>
<evidence type="ECO:0000256" key="1">
    <source>
        <dbReference type="SAM" id="SignalP"/>
    </source>
</evidence>
<gene>
    <name evidence="3" type="ORF">JoomaDRAFT_2900</name>
</gene>
<evidence type="ECO:0000313" key="3">
    <source>
        <dbReference type="EMBL" id="EIJ39861.1"/>
    </source>
</evidence>
<organism evidence="3 4">
    <name type="scientific">Galbibacter orientalis DSM 19592</name>
    <dbReference type="NCBI Taxonomy" id="926559"/>
    <lineage>
        <taxon>Bacteria</taxon>
        <taxon>Pseudomonadati</taxon>
        <taxon>Bacteroidota</taxon>
        <taxon>Flavobacteriia</taxon>
        <taxon>Flavobacteriales</taxon>
        <taxon>Flavobacteriaceae</taxon>
        <taxon>Galbibacter</taxon>
    </lineage>
</organism>
<sequence length="187" mass="21180">MRTIKLLSGMLLVTLLMSACSSVSVATDYDRHVDFSKYKTFAFYKPGIDKAEISDLDKKRILRSIQYELQNRGYRLSENPDILVSIFTKEVDRVSVYNNVGWGWGYYGYPYWGGGYNSVSTETEGSLYIDLIDAGKKELVWQGKGTGYLVTNGNLAKKEERITEFVKEILEQFPPVSTQVAVVQNGQ</sequence>
<protein>
    <recommendedName>
        <fullName evidence="2">DUF4136 domain-containing protein</fullName>
    </recommendedName>
</protein>
<dbReference type="HOGENOM" id="CLU_113282_0_1_10"/>
<dbReference type="InterPro" id="IPR025411">
    <property type="entry name" value="DUF4136"/>
</dbReference>
<dbReference type="STRING" id="926559.JoomaDRAFT_2900"/>